<dbReference type="PANTHER" id="PTHR41368:SF1">
    <property type="entry name" value="PROTEIN YGHO"/>
    <property type="match status" value="1"/>
</dbReference>
<reference evidence="2" key="1">
    <citation type="submission" date="2015-03" db="EMBL/GenBank/DDBJ databases">
        <authorList>
            <person name="Urmite Genomes"/>
        </authorList>
    </citation>
    <scope>NUCLEOTIDE SEQUENCE [LARGE SCALE GENOMIC DNA]</scope>
    <source>
        <strain evidence="2">FF10</strain>
    </source>
</reference>
<sequence length="286" mass="33640">MIFYPHIDEAYLGYFESNEHPQLVLLLFEKMKDLAKKHGKKALLGPINASFWLGYRMKTSGYQEKIFSGEPHNPSYYPRLWEQAGFQVSDAYISNFYSRIEANHQQEKMAKRYNSFRDKGYKIFSPKRKDWDHYAPQVFQLLSQLYKEFPSYQAITRKEFAHIFSPLKIALDFSMVKLAYYQEELVGFLICLPDYGNLTDKKMSPLDICHFFKIRYRAKRYILLYLGVAPDHLGLGNALGFPVYQTIQKRRALSIGALIHKGKVSQSYASELQEKRRSYALYRLEL</sequence>
<dbReference type="InterPro" id="IPR039968">
    <property type="entry name" value="BcerS-like"/>
</dbReference>
<name>A0A0E4CSB6_9STRE</name>
<keyword evidence="2" id="KW-1185">Reference proteome</keyword>
<accession>A0A0E4CSB6</accession>
<protein>
    <submittedName>
        <fullName evidence="1">Uncharacterized protein</fullName>
    </submittedName>
</protein>
<dbReference type="STRING" id="1608583.BN1356_00707"/>
<dbReference type="SUPFAM" id="SSF55729">
    <property type="entry name" value="Acyl-CoA N-acyltransferases (Nat)"/>
    <property type="match status" value="1"/>
</dbReference>
<evidence type="ECO:0000313" key="2">
    <source>
        <dbReference type="Proteomes" id="UP000198604"/>
    </source>
</evidence>
<dbReference type="EMBL" id="CTEN01000001">
    <property type="protein sequence ID" value="CQR24352.1"/>
    <property type="molecule type" value="Genomic_DNA"/>
</dbReference>
<dbReference type="InterPro" id="IPR016181">
    <property type="entry name" value="Acyl_CoA_acyltransferase"/>
</dbReference>
<dbReference type="PANTHER" id="PTHR41368">
    <property type="entry name" value="PROTEIN YGHO"/>
    <property type="match status" value="1"/>
</dbReference>
<proteinExistence type="predicted"/>
<evidence type="ECO:0000313" key="1">
    <source>
        <dbReference type="EMBL" id="CQR24352.1"/>
    </source>
</evidence>
<dbReference type="Proteomes" id="UP000198604">
    <property type="component" value="Unassembled WGS sequence"/>
</dbReference>
<gene>
    <name evidence="1" type="ORF">BN1356_00707</name>
</gene>
<dbReference type="AlphaFoldDB" id="A0A0E4CSB6"/>
<organism evidence="1 2">
    <name type="scientific">Streptococcus varani</name>
    <dbReference type="NCBI Taxonomy" id="1608583"/>
    <lineage>
        <taxon>Bacteria</taxon>
        <taxon>Bacillati</taxon>
        <taxon>Bacillota</taxon>
        <taxon>Bacilli</taxon>
        <taxon>Lactobacillales</taxon>
        <taxon>Streptococcaceae</taxon>
        <taxon>Streptococcus</taxon>
    </lineage>
</organism>